<evidence type="ECO:0000313" key="1">
    <source>
        <dbReference type="EMBL" id="GBP67986.1"/>
    </source>
</evidence>
<comment type="caution">
    <text evidence="1">The sequence shown here is derived from an EMBL/GenBank/DDBJ whole genome shotgun (WGS) entry which is preliminary data.</text>
</comment>
<evidence type="ECO:0000313" key="2">
    <source>
        <dbReference type="Proteomes" id="UP000299102"/>
    </source>
</evidence>
<keyword evidence="2" id="KW-1185">Reference proteome</keyword>
<accession>A0A4C1XWR6</accession>
<dbReference type="Proteomes" id="UP000299102">
    <property type="component" value="Unassembled WGS sequence"/>
</dbReference>
<name>A0A4C1XWR6_EUMVA</name>
<proteinExistence type="predicted"/>
<dbReference type="AlphaFoldDB" id="A0A4C1XWR6"/>
<organism evidence="1 2">
    <name type="scientific">Eumeta variegata</name>
    <name type="common">Bagworm moth</name>
    <name type="synonym">Eumeta japonica</name>
    <dbReference type="NCBI Taxonomy" id="151549"/>
    <lineage>
        <taxon>Eukaryota</taxon>
        <taxon>Metazoa</taxon>
        <taxon>Ecdysozoa</taxon>
        <taxon>Arthropoda</taxon>
        <taxon>Hexapoda</taxon>
        <taxon>Insecta</taxon>
        <taxon>Pterygota</taxon>
        <taxon>Neoptera</taxon>
        <taxon>Endopterygota</taxon>
        <taxon>Lepidoptera</taxon>
        <taxon>Glossata</taxon>
        <taxon>Ditrysia</taxon>
        <taxon>Tineoidea</taxon>
        <taxon>Psychidae</taxon>
        <taxon>Oiketicinae</taxon>
        <taxon>Eumeta</taxon>
    </lineage>
</organism>
<protein>
    <submittedName>
        <fullName evidence="1">Uncharacterized protein</fullName>
    </submittedName>
</protein>
<dbReference type="EMBL" id="BGZK01000998">
    <property type="protein sequence ID" value="GBP67986.1"/>
    <property type="molecule type" value="Genomic_DNA"/>
</dbReference>
<reference evidence="1 2" key="1">
    <citation type="journal article" date="2019" name="Commun. Biol.">
        <title>The bagworm genome reveals a unique fibroin gene that provides high tensile strength.</title>
        <authorList>
            <person name="Kono N."/>
            <person name="Nakamura H."/>
            <person name="Ohtoshi R."/>
            <person name="Tomita M."/>
            <person name="Numata K."/>
            <person name="Arakawa K."/>
        </authorList>
    </citation>
    <scope>NUCLEOTIDE SEQUENCE [LARGE SCALE GENOMIC DNA]</scope>
</reference>
<sequence>MDVTIFVVKEQIRGSAVDCMLHVTACCRWCAGAYRMRASIYKRSGISAYARMFRSEGRPPSNGRNLGANRLRS</sequence>
<gene>
    <name evidence="1" type="ORF">EVAR_57960_1</name>
</gene>